<evidence type="ECO:0000256" key="3">
    <source>
        <dbReference type="PROSITE-ProRule" id="PRU00023"/>
    </source>
</evidence>
<dbReference type="InterPro" id="IPR036770">
    <property type="entry name" value="Ankyrin_rpt-contain_sf"/>
</dbReference>
<dbReference type="PANTHER" id="PTHR24198:SF165">
    <property type="entry name" value="ANKYRIN REPEAT-CONTAINING PROTEIN-RELATED"/>
    <property type="match status" value="1"/>
</dbReference>
<dbReference type="Proteomes" id="UP000799757">
    <property type="component" value="Unassembled WGS sequence"/>
</dbReference>
<dbReference type="PROSITE" id="PS50297">
    <property type="entry name" value="ANK_REP_REGION"/>
    <property type="match status" value="3"/>
</dbReference>
<feature type="repeat" description="ANK" evidence="3">
    <location>
        <begin position="189"/>
        <end position="211"/>
    </location>
</feature>
<feature type="repeat" description="ANK" evidence="3">
    <location>
        <begin position="50"/>
        <end position="82"/>
    </location>
</feature>
<dbReference type="Gene3D" id="1.25.40.20">
    <property type="entry name" value="Ankyrin repeat-containing domain"/>
    <property type="match status" value="2"/>
</dbReference>
<dbReference type="AlphaFoldDB" id="A0A6A6WZ57"/>
<name>A0A6A6WZ57_9PLEO</name>
<keyword evidence="2 3" id="KW-0040">ANK repeat</keyword>
<proteinExistence type="predicted"/>
<keyword evidence="1" id="KW-0677">Repeat</keyword>
<sequence>SKFSLRFTMQWTALFPFGGPDHKAIQLGDEAYLQRKLASRALRVSDTTANGDTLLHATAGHSQRDLINMLINEGADPNAINNKGETPLHISVRTGRDYETARRLVAHGADICRADKDGRTPLHSFYNDATSQLIRYHGDAIDMYAQDNHGMTVLHWASWTSKSSPQDLTYHPPPPHPSAHSPFTIKDNSGKSVLHLAVERGNAALIAFLLSTPEADVLALPDHERRSLLHYATASGRIHLVDFFLERQSGDVHAADAGGR</sequence>
<dbReference type="SUPFAM" id="SSF48403">
    <property type="entry name" value="Ankyrin repeat"/>
    <property type="match status" value="1"/>
</dbReference>
<evidence type="ECO:0000313" key="5">
    <source>
        <dbReference type="Proteomes" id="UP000799757"/>
    </source>
</evidence>
<feature type="non-terminal residue" evidence="4">
    <location>
        <position position="260"/>
    </location>
</feature>
<dbReference type="EMBL" id="MU002154">
    <property type="protein sequence ID" value="KAF2789214.1"/>
    <property type="molecule type" value="Genomic_DNA"/>
</dbReference>
<protein>
    <submittedName>
        <fullName evidence="4">Ankyrin</fullName>
    </submittedName>
</protein>
<reference evidence="4" key="1">
    <citation type="journal article" date="2020" name="Stud. Mycol.">
        <title>101 Dothideomycetes genomes: a test case for predicting lifestyles and emergence of pathogens.</title>
        <authorList>
            <person name="Haridas S."/>
            <person name="Albert R."/>
            <person name="Binder M."/>
            <person name="Bloem J."/>
            <person name="Labutti K."/>
            <person name="Salamov A."/>
            <person name="Andreopoulos B."/>
            <person name="Baker S."/>
            <person name="Barry K."/>
            <person name="Bills G."/>
            <person name="Bluhm B."/>
            <person name="Cannon C."/>
            <person name="Castanera R."/>
            <person name="Culley D."/>
            <person name="Daum C."/>
            <person name="Ezra D."/>
            <person name="Gonzalez J."/>
            <person name="Henrissat B."/>
            <person name="Kuo A."/>
            <person name="Liang C."/>
            <person name="Lipzen A."/>
            <person name="Lutzoni F."/>
            <person name="Magnuson J."/>
            <person name="Mondo S."/>
            <person name="Nolan M."/>
            <person name="Ohm R."/>
            <person name="Pangilinan J."/>
            <person name="Park H.-J."/>
            <person name="Ramirez L."/>
            <person name="Alfaro M."/>
            <person name="Sun H."/>
            <person name="Tritt A."/>
            <person name="Yoshinaga Y."/>
            <person name="Zwiers L.-H."/>
            <person name="Turgeon B."/>
            <person name="Goodwin S."/>
            <person name="Spatafora J."/>
            <person name="Crous P."/>
            <person name="Grigoriev I."/>
        </authorList>
    </citation>
    <scope>NUCLEOTIDE SEQUENCE</scope>
    <source>
        <strain evidence="4">CBS 109.77</strain>
    </source>
</reference>
<evidence type="ECO:0000256" key="2">
    <source>
        <dbReference type="ARBA" id="ARBA00023043"/>
    </source>
</evidence>
<feature type="repeat" description="ANK" evidence="3">
    <location>
        <begin position="83"/>
        <end position="116"/>
    </location>
</feature>
<dbReference type="OrthoDB" id="539213at2759"/>
<feature type="non-terminal residue" evidence="4">
    <location>
        <position position="1"/>
    </location>
</feature>
<dbReference type="Pfam" id="PF12796">
    <property type="entry name" value="Ank_2"/>
    <property type="match status" value="2"/>
</dbReference>
<dbReference type="PANTHER" id="PTHR24198">
    <property type="entry name" value="ANKYRIN REPEAT AND PROTEIN KINASE DOMAIN-CONTAINING PROTEIN"/>
    <property type="match status" value="1"/>
</dbReference>
<gene>
    <name evidence="4" type="ORF">K505DRAFT_194517</name>
</gene>
<evidence type="ECO:0000256" key="1">
    <source>
        <dbReference type="ARBA" id="ARBA00022737"/>
    </source>
</evidence>
<dbReference type="SMART" id="SM00248">
    <property type="entry name" value="ANK"/>
    <property type="match status" value="4"/>
</dbReference>
<dbReference type="InterPro" id="IPR002110">
    <property type="entry name" value="Ankyrin_rpt"/>
</dbReference>
<organism evidence="4 5">
    <name type="scientific">Melanomma pulvis-pyrius CBS 109.77</name>
    <dbReference type="NCBI Taxonomy" id="1314802"/>
    <lineage>
        <taxon>Eukaryota</taxon>
        <taxon>Fungi</taxon>
        <taxon>Dikarya</taxon>
        <taxon>Ascomycota</taxon>
        <taxon>Pezizomycotina</taxon>
        <taxon>Dothideomycetes</taxon>
        <taxon>Pleosporomycetidae</taxon>
        <taxon>Pleosporales</taxon>
        <taxon>Melanommataceae</taxon>
        <taxon>Melanomma</taxon>
    </lineage>
</organism>
<dbReference type="PROSITE" id="PS50088">
    <property type="entry name" value="ANK_REPEAT"/>
    <property type="match status" value="3"/>
</dbReference>
<evidence type="ECO:0000313" key="4">
    <source>
        <dbReference type="EMBL" id="KAF2789214.1"/>
    </source>
</evidence>
<keyword evidence="5" id="KW-1185">Reference proteome</keyword>
<accession>A0A6A6WZ57</accession>